<keyword evidence="3" id="KW-1185">Reference proteome</keyword>
<protein>
    <submittedName>
        <fullName evidence="2">Uncharacterized protein</fullName>
    </submittedName>
</protein>
<name>A0A8C4QSG8_EPTBU</name>
<reference evidence="2" key="2">
    <citation type="submission" date="2025-09" db="UniProtKB">
        <authorList>
            <consortium name="Ensembl"/>
        </authorList>
    </citation>
    <scope>IDENTIFICATION</scope>
</reference>
<sequence length="173" mass="18896">MGRPCVWRRQVPVQSLGAELNAKQSTDTEEMATVMADWGAGGVEAQTGSFEGIGAGSTIWDRRERKNPPKKRVRPASPSCGDFRRRLPAKKGRSLGTSFVKKRGIREEEEEEDLTKDMENPLPIPHLVEVQLPKNVNTKKDTEVAPIRGGTVTDLGKVDAVPVTEPCCGCSVV</sequence>
<accession>A0A8C4QSG8</accession>
<dbReference type="Proteomes" id="UP000694388">
    <property type="component" value="Unplaced"/>
</dbReference>
<organism evidence="2 3">
    <name type="scientific">Eptatretus burgeri</name>
    <name type="common">Inshore hagfish</name>
    <dbReference type="NCBI Taxonomy" id="7764"/>
    <lineage>
        <taxon>Eukaryota</taxon>
        <taxon>Metazoa</taxon>
        <taxon>Chordata</taxon>
        <taxon>Craniata</taxon>
        <taxon>Vertebrata</taxon>
        <taxon>Cyclostomata</taxon>
        <taxon>Myxini</taxon>
        <taxon>Myxiniformes</taxon>
        <taxon>Myxinidae</taxon>
        <taxon>Eptatretinae</taxon>
        <taxon>Eptatretus</taxon>
    </lineage>
</organism>
<dbReference type="Ensembl" id="ENSEBUT00000020499.1">
    <property type="protein sequence ID" value="ENSEBUP00000019923.1"/>
    <property type="gene ID" value="ENSEBUG00000012378.1"/>
</dbReference>
<evidence type="ECO:0000313" key="3">
    <source>
        <dbReference type="Proteomes" id="UP000694388"/>
    </source>
</evidence>
<evidence type="ECO:0000313" key="2">
    <source>
        <dbReference type="Ensembl" id="ENSEBUP00000019923.1"/>
    </source>
</evidence>
<feature type="region of interest" description="Disordered" evidence="1">
    <location>
        <begin position="45"/>
        <end position="120"/>
    </location>
</feature>
<dbReference type="AlphaFoldDB" id="A0A8C4QSG8"/>
<reference evidence="2" key="1">
    <citation type="submission" date="2025-08" db="UniProtKB">
        <authorList>
            <consortium name="Ensembl"/>
        </authorList>
    </citation>
    <scope>IDENTIFICATION</scope>
</reference>
<proteinExistence type="predicted"/>
<evidence type="ECO:0000256" key="1">
    <source>
        <dbReference type="SAM" id="MobiDB-lite"/>
    </source>
</evidence>